<reference evidence="8" key="1">
    <citation type="submission" date="2022-01" db="EMBL/GenBank/DDBJ databases">
        <authorList>
            <person name="Jo J.-H."/>
            <person name="Im W.-T."/>
        </authorList>
    </citation>
    <scope>NUCLEOTIDE SEQUENCE</scope>
    <source>
        <strain evidence="8">XY25</strain>
    </source>
</reference>
<dbReference type="Proteomes" id="UP001165384">
    <property type="component" value="Unassembled WGS sequence"/>
</dbReference>
<keyword evidence="9" id="KW-1185">Reference proteome</keyword>
<dbReference type="Gene3D" id="2.40.30.60">
    <property type="entry name" value="RimM"/>
    <property type="match status" value="1"/>
</dbReference>
<comment type="similarity">
    <text evidence="5">Belongs to the RimM family.</text>
</comment>
<organism evidence="8 9">
    <name type="scientific">Dechloromonas hankyongensis</name>
    <dbReference type="NCBI Taxonomy" id="2908002"/>
    <lineage>
        <taxon>Bacteria</taxon>
        <taxon>Pseudomonadati</taxon>
        <taxon>Pseudomonadota</taxon>
        <taxon>Betaproteobacteria</taxon>
        <taxon>Rhodocyclales</taxon>
        <taxon>Azonexaceae</taxon>
        <taxon>Dechloromonas</taxon>
    </lineage>
</organism>
<dbReference type="InterPro" id="IPR009000">
    <property type="entry name" value="Transl_B-barrel_sf"/>
</dbReference>
<proteinExistence type="inferred from homology"/>
<keyword evidence="2 5" id="KW-0690">Ribosome biogenesis</keyword>
<comment type="caution">
    <text evidence="8">The sequence shown here is derived from an EMBL/GenBank/DDBJ whole genome shotgun (WGS) entry which is preliminary data.</text>
</comment>
<dbReference type="EMBL" id="JAKLTN010000002">
    <property type="protein sequence ID" value="MCG2578336.1"/>
    <property type="molecule type" value="Genomic_DNA"/>
</dbReference>
<dbReference type="InterPro" id="IPR036976">
    <property type="entry name" value="RimM_N_sf"/>
</dbReference>
<protein>
    <recommendedName>
        <fullName evidence="5">Ribosome maturation factor RimM</fullName>
    </recommendedName>
</protein>
<dbReference type="InterPro" id="IPR056792">
    <property type="entry name" value="PRC_RimM"/>
</dbReference>
<evidence type="ECO:0000256" key="2">
    <source>
        <dbReference type="ARBA" id="ARBA00022517"/>
    </source>
</evidence>
<dbReference type="SUPFAM" id="SSF50346">
    <property type="entry name" value="PRC-barrel domain"/>
    <property type="match status" value="1"/>
</dbReference>
<dbReference type="Pfam" id="PF01782">
    <property type="entry name" value="RimM"/>
    <property type="match status" value="1"/>
</dbReference>
<sequence length="170" mass="18451">MTGNDIVVLGRLADPYGIRGWLRLYPFGDDPLDWADMPVWWIAREGEPWRECKLQGLKVHGDGVVVLLDGIADRTAAEAMKGVLVGAPRDALPATDEDEFYWGDLIGLEVVNAADEKLGKVAGLIETGANDVLRVVGEEGAERLLPFVSAVVLAVDKAAGLIRVEWGSDW</sequence>
<evidence type="ECO:0000256" key="3">
    <source>
        <dbReference type="ARBA" id="ARBA00022552"/>
    </source>
</evidence>
<evidence type="ECO:0000256" key="5">
    <source>
        <dbReference type="HAMAP-Rule" id="MF_00014"/>
    </source>
</evidence>
<dbReference type="InterPro" id="IPR011033">
    <property type="entry name" value="PRC_barrel-like_sf"/>
</dbReference>
<comment type="domain">
    <text evidence="5">The PRC barrel domain binds ribosomal protein uS19.</text>
</comment>
<evidence type="ECO:0000256" key="4">
    <source>
        <dbReference type="ARBA" id="ARBA00023186"/>
    </source>
</evidence>
<dbReference type="Pfam" id="PF24986">
    <property type="entry name" value="PRC_RimM"/>
    <property type="match status" value="1"/>
</dbReference>
<accession>A0ABS9K5A5</accession>
<dbReference type="Gene3D" id="2.30.30.240">
    <property type="entry name" value="PRC-barrel domain"/>
    <property type="match status" value="1"/>
</dbReference>
<name>A0ABS9K5A5_9RHOO</name>
<keyword evidence="1 5" id="KW-0963">Cytoplasm</keyword>
<evidence type="ECO:0000259" key="6">
    <source>
        <dbReference type="Pfam" id="PF01782"/>
    </source>
</evidence>
<dbReference type="RefSeq" id="WP_275711670.1">
    <property type="nucleotide sequence ID" value="NZ_JAKLTN010000002.1"/>
</dbReference>
<comment type="function">
    <text evidence="5">An accessory protein needed during the final step in the assembly of 30S ribosomal subunit, possibly for assembly of the head region. Essential for efficient processing of 16S rRNA. May be needed both before and after RbfA during the maturation of 16S rRNA. It has affinity for free ribosomal 30S subunits but not for 70S ribosomes.</text>
</comment>
<dbReference type="InterPro" id="IPR002676">
    <property type="entry name" value="RimM_N"/>
</dbReference>
<evidence type="ECO:0000313" key="8">
    <source>
        <dbReference type="EMBL" id="MCG2578336.1"/>
    </source>
</evidence>
<dbReference type="HAMAP" id="MF_00014">
    <property type="entry name" value="Ribosome_mat_RimM"/>
    <property type="match status" value="1"/>
</dbReference>
<dbReference type="PANTHER" id="PTHR33692">
    <property type="entry name" value="RIBOSOME MATURATION FACTOR RIMM"/>
    <property type="match status" value="1"/>
</dbReference>
<evidence type="ECO:0000256" key="1">
    <source>
        <dbReference type="ARBA" id="ARBA00022490"/>
    </source>
</evidence>
<dbReference type="NCBIfam" id="TIGR02273">
    <property type="entry name" value="16S_RimM"/>
    <property type="match status" value="1"/>
</dbReference>
<keyword evidence="4 5" id="KW-0143">Chaperone</keyword>
<feature type="domain" description="RimM N-terminal" evidence="6">
    <location>
        <begin position="9"/>
        <end position="90"/>
    </location>
</feature>
<dbReference type="PANTHER" id="PTHR33692:SF1">
    <property type="entry name" value="RIBOSOME MATURATION FACTOR RIMM"/>
    <property type="match status" value="1"/>
</dbReference>
<comment type="subunit">
    <text evidence="5">Binds ribosomal protein uS19.</text>
</comment>
<keyword evidence="3 5" id="KW-0698">rRNA processing</keyword>
<evidence type="ECO:0000313" key="9">
    <source>
        <dbReference type="Proteomes" id="UP001165384"/>
    </source>
</evidence>
<dbReference type="InterPro" id="IPR011961">
    <property type="entry name" value="RimM"/>
</dbReference>
<comment type="subcellular location">
    <subcellularLocation>
        <location evidence="5">Cytoplasm</location>
    </subcellularLocation>
</comment>
<feature type="domain" description="Ribosome maturation factor RimM PRC barrel" evidence="7">
    <location>
        <begin position="102"/>
        <end position="169"/>
    </location>
</feature>
<evidence type="ECO:0000259" key="7">
    <source>
        <dbReference type="Pfam" id="PF24986"/>
    </source>
</evidence>
<gene>
    <name evidence="5 8" type="primary">rimM</name>
    <name evidence="8" type="ORF">LZ012_15185</name>
</gene>
<dbReference type="SUPFAM" id="SSF50447">
    <property type="entry name" value="Translation proteins"/>
    <property type="match status" value="1"/>
</dbReference>